<evidence type="ECO:0008006" key="3">
    <source>
        <dbReference type="Google" id="ProtNLM"/>
    </source>
</evidence>
<comment type="caution">
    <text evidence="1">The sequence shown here is derived from an EMBL/GenBank/DDBJ whole genome shotgun (WGS) entry which is preliminary data.</text>
</comment>
<dbReference type="PATRIC" id="fig|67855.3.peg.2383"/>
<dbReference type="RefSeq" id="WP_047977793.1">
    <property type="nucleotide sequence ID" value="NZ_JWIZ01000084.1"/>
</dbReference>
<accession>A0A0J5S167</accession>
<dbReference type="AlphaFoldDB" id="A0A0J5S167"/>
<dbReference type="Pfam" id="PF06074">
    <property type="entry name" value="Portal_Mu"/>
    <property type="match status" value="1"/>
</dbReference>
<reference evidence="1 2" key="1">
    <citation type="submission" date="2014-12" db="EMBL/GenBank/DDBJ databases">
        <title>Reclassification of Actinobacillus muris as Muribacter muris.</title>
        <authorList>
            <person name="Christensen H."/>
            <person name="Nicklas W."/>
            <person name="Bisgaard M."/>
        </authorList>
    </citation>
    <scope>NUCLEOTIDE SEQUENCE [LARGE SCALE GENOMIC DNA]</scope>
    <source>
        <strain evidence="1 2">Ackerman80-443D</strain>
    </source>
</reference>
<protein>
    <recommendedName>
        <fullName evidence="3">DUF935 family protein</fullName>
    </recommendedName>
</protein>
<evidence type="ECO:0000313" key="2">
    <source>
        <dbReference type="Proteomes" id="UP000036270"/>
    </source>
</evidence>
<evidence type="ECO:0000313" key="1">
    <source>
        <dbReference type="EMBL" id="KMK50602.1"/>
    </source>
</evidence>
<name>A0A0J5S167_9PAST</name>
<organism evidence="1 2">
    <name type="scientific">Muribacter muris</name>
    <dbReference type="NCBI Taxonomy" id="67855"/>
    <lineage>
        <taxon>Bacteria</taxon>
        <taxon>Pseudomonadati</taxon>
        <taxon>Pseudomonadota</taxon>
        <taxon>Gammaproteobacteria</taxon>
        <taxon>Pasteurellales</taxon>
        <taxon>Pasteurellaceae</taxon>
        <taxon>Muribacter</taxon>
    </lineage>
</organism>
<dbReference type="STRING" id="67855.RO21_10805"/>
<sequence>MSVQKKDLVSEIATRARSFDHWAFGYHLPNPDPILKKMGKDIAVYRELLSDGQVRSGIRRRKAAIKGLEWRITTTNNEQVDEKLFAIFNALPLNNIITEMLNAALYGYHVSEIIWAAQNGLFIPQQIIGKKPEWFVFDDDNRLRFRSKESWIEGELLPEHKFLLTTQEATQDNPYGLGDLSLCFWAATFKKGGFKYWLEFTEKYGSPWLVGKHPRQTSEAEKDELADALEGMIGTAIAVVPNDASVEILEAAGKGTSSDSYERFLNFCKAEINIALLGQNQTTEQESNRASAQAGLEVIEDIRNDDKAMIEATFNQLLAWICKYNFAVEQLPKFELYEQESINTDQVERDSKLYAMGVRFTPQYLEREYGFEQGDIEISPNPSFSKRGIETTAFNEAAHQHPPKPIENIIDQMGELSQHHFDDRLAAIRAKLDMASSIEEYRDMLDEHIAELDFSEYAALFAKAMTSATLMGRYDVVQESIKSPSASREISP</sequence>
<dbReference type="InterPro" id="IPR009279">
    <property type="entry name" value="Portal_Mu"/>
</dbReference>
<dbReference type="Proteomes" id="UP000036270">
    <property type="component" value="Unassembled WGS sequence"/>
</dbReference>
<keyword evidence="2" id="KW-1185">Reference proteome</keyword>
<proteinExistence type="predicted"/>
<dbReference type="EMBL" id="JWIZ01000084">
    <property type="protein sequence ID" value="KMK50602.1"/>
    <property type="molecule type" value="Genomic_DNA"/>
</dbReference>
<gene>
    <name evidence="1" type="ORF">RO21_10805</name>
</gene>